<dbReference type="InterPro" id="IPR001279">
    <property type="entry name" value="Metallo-B-lactamas"/>
</dbReference>
<keyword evidence="3" id="KW-1185">Reference proteome</keyword>
<accession>A0A931GY14</accession>
<dbReference type="Proteomes" id="UP000628448">
    <property type="component" value="Unassembled WGS sequence"/>
</dbReference>
<evidence type="ECO:0000313" key="3">
    <source>
        <dbReference type="Proteomes" id="UP000628448"/>
    </source>
</evidence>
<sequence length="278" mass="30952">MSLFIASLNSGSNGNCYYVGNNQEAVLIDAGISCRETERRMEALGLQMQHVKAIFISHEHVDHISGLKTICNRHRLPVYITNGTLQYSKLGFSNSTFIPFSAADRVSVGGLSIHAFKKCHDANDPHSFIVECNGIRIGVFTDIGIACDNVVHHFKQCHAAFLEANYDEAMLASGRYPYYLKRRITGGNGHLSNRQAFELFVNHRPSYMTHLILSHLSKNNNDPALVEALFRPYAQQLNIVVASRFEASSLYEVSHVPSSYTTAPVRKVTGSVQQLAMF</sequence>
<evidence type="ECO:0000313" key="2">
    <source>
        <dbReference type="EMBL" id="MBG9377114.1"/>
    </source>
</evidence>
<comment type="caution">
    <text evidence="2">The sequence shown here is derived from an EMBL/GenBank/DDBJ whole genome shotgun (WGS) entry which is preliminary data.</text>
</comment>
<gene>
    <name evidence="2" type="ORF">I5907_12800</name>
</gene>
<dbReference type="SUPFAM" id="SSF56281">
    <property type="entry name" value="Metallo-hydrolase/oxidoreductase"/>
    <property type="match status" value="1"/>
</dbReference>
<protein>
    <submittedName>
        <fullName evidence="2">MBL fold metallo-hydrolase</fullName>
    </submittedName>
</protein>
<dbReference type="Gene3D" id="3.60.15.10">
    <property type="entry name" value="Ribonuclease Z/Hydroxyacylglutathione hydrolase-like"/>
    <property type="match status" value="1"/>
</dbReference>
<dbReference type="PANTHER" id="PTHR47619">
    <property type="entry name" value="METALLO-HYDROLASE YYCJ-RELATED"/>
    <property type="match status" value="1"/>
</dbReference>
<organism evidence="2 3">
    <name type="scientific">Panacibacter microcysteis</name>
    <dbReference type="NCBI Taxonomy" id="2793269"/>
    <lineage>
        <taxon>Bacteria</taxon>
        <taxon>Pseudomonadati</taxon>
        <taxon>Bacteroidota</taxon>
        <taxon>Chitinophagia</taxon>
        <taxon>Chitinophagales</taxon>
        <taxon>Chitinophagaceae</taxon>
        <taxon>Panacibacter</taxon>
    </lineage>
</organism>
<reference evidence="2" key="1">
    <citation type="submission" date="2020-11" db="EMBL/GenBank/DDBJ databases">
        <title>Bacterial whole genome sequence for Panacibacter sp. DH6.</title>
        <authorList>
            <person name="Le V."/>
            <person name="Ko S."/>
            <person name="Ahn C.-Y."/>
            <person name="Oh H.-M."/>
        </authorList>
    </citation>
    <scope>NUCLEOTIDE SEQUENCE</scope>
    <source>
        <strain evidence="2">DH6</strain>
    </source>
</reference>
<dbReference type="InterPro" id="IPR036866">
    <property type="entry name" value="RibonucZ/Hydroxyglut_hydro"/>
</dbReference>
<dbReference type="InterPro" id="IPR052533">
    <property type="entry name" value="WalJ/YycJ-like"/>
</dbReference>
<evidence type="ECO:0000259" key="1">
    <source>
        <dbReference type="SMART" id="SM00849"/>
    </source>
</evidence>
<feature type="domain" description="Metallo-beta-lactamase" evidence="1">
    <location>
        <begin position="13"/>
        <end position="190"/>
    </location>
</feature>
<dbReference type="EMBL" id="JADWYR010000002">
    <property type="protein sequence ID" value="MBG9377114.1"/>
    <property type="molecule type" value="Genomic_DNA"/>
</dbReference>
<dbReference type="Pfam" id="PF12706">
    <property type="entry name" value="Lactamase_B_2"/>
    <property type="match status" value="1"/>
</dbReference>
<dbReference type="PANTHER" id="PTHR47619:SF1">
    <property type="entry name" value="EXODEOXYRIBONUCLEASE WALJ"/>
    <property type="match status" value="1"/>
</dbReference>
<dbReference type="RefSeq" id="WP_196991214.1">
    <property type="nucleotide sequence ID" value="NZ_JADWYR010000002.1"/>
</dbReference>
<dbReference type="AlphaFoldDB" id="A0A931GY14"/>
<dbReference type="SMART" id="SM00849">
    <property type="entry name" value="Lactamase_B"/>
    <property type="match status" value="1"/>
</dbReference>
<proteinExistence type="predicted"/>
<name>A0A931GY14_9BACT</name>